<feature type="domain" description="ShKT" evidence="2">
    <location>
        <begin position="234"/>
        <end position="278"/>
    </location>
</feature>
<evidence type="ECO:0000259" key="2">
    <source>
        <dbReference type="SMART" id="SM00254"/>
    </source>
</evidence>
<keyword evidence="1" id="KW-0732">Signal</keyword>
<evidence type="ECO:0000313" key="4">
    <source>
        <dbReference type="Proteomes" id="UP001201812"/>
    </source>
</evidence>
<dbReference type="PANTHER" id="PTHR21724">
    <property type="entry name" value="SHKT DOMAIN-CONTAINING PROTEIN"/>
    <property type="match status" value="1"/>
</dbReference>
<feature type="signal peptide" evidence="1">
    <location>
        <begin position="1"/>
        <end position="19"/>
    </location>
</feature>
<dbReference type="EMBL" id="JAKKPZ010000022">
    <property type="protein sequence ID" value="KAI1711314.1"/>
    <property type="molecule type" value="Genomic_DNA"/>
</dbReference>
<evidence type="ECO:0000313" key="3">
    <source>
        <dbReference type="EMBL" id="KAI1711314.1"/>
    </source>
</evidence>
<accession>A0AAD4N2A0</accession>
<feature type="chain" id="PRO_5042156051" description="ShKT domain-containing protein" evidence="1">
    <location>
        <begin position="20"/>
        <end position="329"/>
    </location>
</feature>
<reference evidence="3" key="1">
    <citation type="submission" date="2022-01" db="EMBL/GenBank/DDBJ databases">
        <title>Genome Sequence Resource for Two Populations of Ditylenchus destructor, the Migratory Endoparasitic Phytonematode.</title>
        <authorList>
            <person name="Zhang H."/>
            <person name="Lin R."/>
            <person name="Xie B."/>
        </authorList>
    </citation>
    <scope>NUCLEOTIDE SEQUENCE</scope>
    <source>
        <strain evidence="3">BazhouSP</strain>
    </source>
</reference>
<keyword evidence="4" id="KW-1185">Reference proteome</keyword>
<protein>
    <recommendedName>
        <fullName evidence="2">ShKT domain-containing protein</fullName>
    </recommendedName>
</protein>
<feature type="domain" description="ShKT" evidence="2">
    <location>
        <begin position="120"/>
        <end position="186"/>
    </location>
</feature>
<dbReference type="Proteomes" id="UP001201812">
    <property type="component" value="Unassembled WGS sequence"/>
</dbReference>
<dbReference type="AlphaFoldDB" id="A0AAD4N2A0"/>
<dbReference type="PANTHER" id="PTHR21724:SF109">
    <property type="entry name" value="SHKT DOMAIN-CONTAINING PROTEIN"/>
    <property type="match status" value="1"/>
</dbReference>
<sequence>MLRLSTILYTVAVFAIANGYRNEWSNGKQPLVIPSDRCFDQQTNKYYSNATSCENEMGDENCERFEDVITPAAPGTSSTPAVAKDWKPNKELCESGYFYKAANKCRKSCKTCCEHDRFKTCEDDQFTNNTFKCKDVATDAKVTAGLRTAATTGGTQPPPHTVNLCGVRELRDIMLFACPKSCGLCDIRNAKGKMTVAQRHIDAARSRATGGSGGSARQKKLIDPSKLKINRQRNCRDKPPGKAKDKKYYCKARRYRCYEGRKIRQTQRMCPETCALCLSPGFKCKDLAGDEEKCKRWKTRQFCLDEAFSLAIKLHHCSETCGMCDGYRP</sequence>
<feature type="domain" description="ShKT" evidence="2">
    <location>
        <begin position="283"/>
        <end position="325"/>
    </location>
</feature>
<evidence type="ECO:0000256" key="1">
    <source>
        <dbReference type="SAM" id="SignalP"/>
    </source>
</evidence>
<name>A0AAD4N2A0_9BILA</name>
<dbReference type="SMART" id="SM00254">
    <property type="entry name" value="ShKT"/>
    <property type="match status" value="4"/>
</dbReference>
<comment type="caution">
    <text evidence="3">The sequence shown here is derived from an EMBL/GenBank/DDBJ whole genome shotgun (WGS) entry which is preliminary data.</text>
</comment>
<dbReference type="Gene3D" id="1.10.10.1940">
    <property type="match status" value="1"/>
</dbReference>
<dbReference type="InterPro" id="IPR003582">
    <property type="entry name" value="ShKT_dom"/>
</dbReference>
<gene>
    <name evidence="3" type="ORF">DdX_10189</name>
</gene>
<proteinExistence type="predicted"/>
<feature type="domain" description="ShKT" evidence="2">
    <location>
        <begin position="52"/>
        <end position="113"/>
    </location>
</feature>
<organism evidence="3 4">
    <name type="scientific">Ditylenchus destructor</name>
    <dbReference type="NCBI Taxonomy" id="166010"/>
    <lineage>
        <taxon>Eukaryota</taxon>
        <taxon>Metazoa</taxon>
        <taxon>Ecdysozoa</taxon>
        <taxon>Nematoda</taxon>
        <taxon>Chromadorea</taxon>
        <taxon>Rhabditida</taxon>
        <taxon>Tylenchina</taxon>
        <taxon>Tylenchomorpha</taxon>
        <taxon>Sphaerularioidea</taxon>
        <taxon>Anguinidae</taxon>
        <taxon>Anguininae</taxon>
        <taxon>Ditylenchus</taxon>
    </lineage>
</organism>